<dbReference type="InterPro" id="IPR016169">
    <property type="entry name" value="FAD-bd_PCMH_sub2"/>
</dbReference>
<dbReference type="InterPro" id="IPR036318">
    <property type="entry name" value="FAD-bd_PCMH-like_sf"/>
</dbReference>
<dbReference type="GO" id="GO:0004458">
    <property type="term" value="F:D-lactate dehydrogenase (cytochrome) activity"/>
    <property type="evidence" value="ECO:0007669"/>
    <property type="project" value="TreeGrafter"/>
</dbReference>
<dbReference type="OrthoDB" id="5241828at2"/>
<accession>A0A4R1B9S8</accession>
<dbReference type="PANTHER" id="PTHR11748:SF111">
    <property type="entry name" value="D-LACTATE DEHYDROGENASE, MITOCHONDRIAL-RELATED"/>
    <property type="match status" value="1"/>
</dbReference>
<dbReference type="Gene3D" id="3.30.465.10">
    <property type="match status" value="1"/>
</dbReference>
<dbReference type="AlphaFoldDB" id="A0A4R1B9S8"/>
<dbReference type="RefSeq" id="WP_132692832.1">
    <property type="nucleotide sequence ID" value="NZ_SKBU01000038.1"/>
</dbReference>
<dbReference type="GO" id="GO:0071949">
    <property type="term" value="F:FAD binding"/>
    <property type="evidence" value="ECO:0007669"/>
    <property type="project" value="InterPro"/>
</dbReference>
<evidence type="ECO:0000259" key="2">
    <source>
        <dbReference type="PROSITE" id="PS51387"/>
    </source>
</evidence>
<dbReference type="Proteomes" id="UP000295244">
    <property type="component" value="Unassembled WGS sequence"/>
</dbReference>
<organism evidence="3 4">
    <name type="scientific">Rubrobacter taiwanensis</name>
    <dbReference type="NCBI Taxonomy" id="185139"/>
    <lineage>
        <taxon>Bacteria</taxon>
        <taxon>Bacillati</taxon>
        <taxon>Actinomycetota</taxon>
        <taxon>Rubrobacteria</taxon>
        <taxon>Rubrobacterales</taxon>
        <taxon>Rubrobacteraceae</taxon>
        <taxon>Rubrobacter</taxon>
    </lineage>
</organism>
<dbReference type="InterPro" id="IPR016166">
    <property type="entry name" value="FAD-bd_PCMH"/>
</dbReference>
<dbReference type="PANTHER" id="PTHR11748">
    <property type="entry name" value="D-LACTATE DEHYDROGENASE"/>
    <property type="match status" value="1"/>
</dbReference>
<gene>
    <name evidence="3" type="ORF">E0L93_14705</name>
</gene>
<comment type="caution">
    <text evidence="3">The sequence shown here is derived from an EMBL/GenBank/DDBJ whole genome shotgun (WGS) entry which is preliminary data.</text>
</comment>
<dbReference type="GO" id="GO:0008720">
    <property type="term" value="F:D-lactate dehydrogenase (NAD+) activity"/>
    <property type="evidence" value="ECO:0007669"/>
    <property type="project" value="TreeGrafter"/>
</dbReference>
<sequence length="385" mass="41130">MDVTARQELLRKLGERFGSRCKPAAGRAGALATVSPVNAGEAEYLARTARQYSVKLSPAGAGVDPDLPEPAGDIVLVSTGMMRTIRFPDDERVAVEVEPGVLWVDLEDELRASHRALTVYPSSAPRSTVGGWIARDGLGLGSFAHGWLKENVLCARVITPAGEPRTLTGEDLDLAVGAMGKSGLIVHATLKLRQTRGDRPFAATFTAAEALQNAIGSLLERHPPLWHLGFMNPPMARAMHSQERYLIFGAYPASGAAPAENELLKALGQNRGRPLAPAEAYRIWGSRFFPVVPARPTPSPGRILIPASRIGAVLNHLRSIPGEPAVTGSVSRDGSALLLAFAISEDRLQTLPADAEIALLGIARTVGGDLYHTILKQRAGLSHRR</sequence>
<comment type="similarity">
    <text evidence="1">Belongs to the FAD-binding oxidoreductase/transferase type 4 family.</text>
</comment>
<evidence type="ECO:0000313" key="4">
    <source>
        <dbReference type="Proteomes" id="UP000295244"/>
    </source>
</evidence>
<reference evidence="3 4" key="1">
    <citation type="submission" date="2019-03" db="EMBL/GenBank/DDBJ databases">
        <title>Whole genome sequence of a novel Rubrobacter taiwanensis strain, isolated from Yellowstone National Park.</title>
        <authorList>
            <person name="Freed S."/>
            <person name="Ramaley R.F."/>
            <person name="Kyndt J.A."/>
        </authorList>
    </citation>
    <scope>NUCLEOTIDE SEQUENCE [LARGE SCALE GENOMIC DNA]</scope>
    <source>
        <strain evidence="3 4">Yellowstone</strain>
    </source>
</reference>
<name>A0A4R1B9S8_9ACTN</name>
<dbReference type="PROSITE" id="PS51387">
    <property type="entry name" value="FAD_PCMH"/>
    <property type="match status" value="1"/>
</dbReference>
<protein>
    <submittedName>
        <fullName evidence="3">FAD-binding oxidoreductase</fullName>
    </submittedName>
</protein>
<dbReference type="GO" id="GO:1903457">
    <property type="term" value="P:lactate catabolic process"/>
    <property type="evidence" value="ECO:0007669"/>
    <property type="project" value="TreeGrafter"/>
</dbReference>
<evidence type="ECO:0000313" key="3">
    <source>
        <dbReference type="EMBL" id="TCJ13664.1"/>
    </source>
</evidence>
<dbReference type="InterPro" id="IPR006094">
    <property type="entry name" value="Oxid_FAD_bind_N"/>
</dbReference>
<feature type="domain" description="FAD-binding PCMH-type" evidence="2">
    <location>
        <begin position="26"/>
        <end position="195"/>
    </location>
</feature>
<dbReference type="Pfam" id="PF01565">
    <property type="entry name" value="FAD_binding_4"/>
    <property type="match status" value="1"/>
</dbReference>
<evidence type="ECO:0000256" key="1">
    <source>
        <dbReference type="ARBA" id="ARBA00008000"/>
    </source>
</evidence>
<dbReference type="EMBL" id="SKBU01000038">
    <property type="protein sequence ID" value="TCJ13664.1"/>
    <property type="molecule type" value="Genomic_DNA"/>
</dbReference>
<proteinExistence type="inferred from homology"/>
<dbReference type="SUPFAM" id="SSF56176">
    <property type="entry name" value="FAD-binding/transporter-associated domain-like"/>
    <property type="match status" value="1"/>
</dbReference>
<keyword evidence="4" id="KW-1185">Reference proteome</keyword>